<dbReference type="SUPFAM" id="SSF48452">
    <property type="entry name" value="TPR-like"/>
    <property type="match status" value="1"/>
</dbReference>
<evidence type="ECO:0000259" key="6">
    <source>
        <dbReference type="Pfam" id="PF07980"/>
    </source>
</evidence>
<dbReference type="OrthoDB" id="5694214at2"/>
<evidence type="ECO:0000313" key="9">
    <source>
        <dbReference type="Proteomes" id="UP000199666"/>
    </source>
</evidence>
<accession>A0A1I2WHG6</accession>
<evidence type="ECO:0000256" key="5">
    <source>
        <dbReference type="ARBA" id="ARBA00023237"/>
    </source>
</evidence>
<comment type="similarity">
    <text evidence="2">Belongs to the SusD family.</text>
</comment>
<keyword evidence="9" id="KW-1185">Reference proteome</keyword>
<reference evidence="8 9" key="1">
    <citation type="submission" date="2016-10" db="EMBL/GenBank/DDBJ databases">
        <authorList>
            <person name="de Groot N.N."/>
        </authorList>
    </citation>
    <scope>NUCLEOTIDE SEQUENCE [LARGE SCALE GENOMIC DNA]</scope>
    <source>
        <strain evidence="8 9">DSM 18684</strain>
    </source>
</reference>
<organism evidence="8 9">
    <name type="scientific">Pedobacter insulae</name>
    <dbReference type="NCBI Taxonomy" id="414048"/>
    <lineage>
        <taxon>Bacteria</taxon>
        <taxon>Pseudomonadati</taxon>
        <taxon>Bacteroidota</taxon>
        <taxon>Sphingobacteriia</taxon>
        <taxon>Sphingobacteriales</taxon>
        <taxon>Sphingobacteriaceae</taxon>
        <taxon>Pedobacter</taxon>
    </lineage>
</organism>
<dbReference type="Pfam" id="PF07980">
    <property type="entry name" value="SusD_RagB"/>
    <property type="match status" value="1"/>
</dbReference>
<keyword evidence="3" id="KW-0732">Signal</keyword>
<dbReference type="InterPro" id="IPR033985">
    <property type="entry name" value="SusD-like_N"/>
</dbReference>
<gene>
    <name evidence="8" type="ORF">SAMN04489864_10424</name>
</gene>
<dbReference type="PROSITE" id="PS51257">
    <property type="entry name" value="PROKAR_LIPOPROTEIN"/>
    <property type="match status" value="1"/>
</dbReference>
<sequence length="602" mass="67771">MKIKHTIIFVFVIMVLAGCKKFLDRPPLTSETDDTAWESEEKLRLYANKYYTDFFDGYGSGFSTAGAPLVGFTNSDDMVVQGNQPNFTRAVPNSGIWSYSSIRSINIMLERIDTRMADVLSASAKAHWTGIGRFFRAFRYSELVQAYGDVPYYTREISNTELDELYKPRTSRNEVMDGVYEDMKFALQNVRLDDGDQNVNRYIVAGFVSRLALTEGTWQKYYYKNNEQAKKFLELAVEAADMDISSGKYDINTDYKTLFTSKELKGNKECILYRNYDPAAGVTHAIASYGNLAESTLNGPTSDLLKSYVLTSGEVWQNASPADASFNLDNMIATRDSRFEATFYSKPSLLNRGSFYYITKFLPREVEKRTQVDLLGMPPEFTGDKNETDAPVLRYAEVLLNWIEAKAELASLGGPAVMQSDIDRSINKIRLRPLAQEAVDRGVTKTAPLSLTALPADPSRDPQVSALIWEIRRERRMEFAFEIFRLADLKRWSKLEYMDNDLNTDLISGGWVDFPAQLPGALTSANVGKIAVVSLTGTETVYNGSNGAAMKGFYKNTANKNRLPFLNQANINPYLAPIGRVQIDDYAARGYQLLQTQGWPQN</sequence>
<evidence type="ECO:0000259" key="7">
    <source>
        <dbReference type="Pfam" id="PF14322"/>
    </source>
</evidence>
<keyword evidence="4" id="KW-0472">Membrane</keyword>
<dbReference type="AlphaFoldDB" id="A0A1I2WHG6"/>
<feature type="domain" description="SusD-like N-terminal" evidence="7">
    <location>
        <begin position="92"/>
        <end position="193"/>
    </location>
</feature>
<comment type="subcellular location">
    <subcellularLocation>
        <location evidence="1">Cell outer membrane</location>
    </subcellularLocation>
</comment>
<evidence type="ECO:0000256" key="4">
    <source>
        <dbReference type="ARBA" id="ARBA00023136"/>
    </source>
</evidence>
<name>A0A1I2WHG6_9SPHI</name>
<proteinExistence type="inferred from homology"/>
<dbReference type="InterPro" id="IPR012944">
    <property type="entry name" value="SusD_RagB_dom"/>
</dbReference>
<dbReference type="Pfam" id="PF14322">
    <property type="entry name" value="SusD-like_3"/>
    <property type="match status" value="1"/>
</dbReference>
<keyword evidence="5" id="KW-0998">Cell outer membrane</keyword>
<dbReference type="GO" id="GO:0009279">
    <property type="term" value="C:cell outer membrane"/>
    <property type="evidence" value="ECO:0007669"/>
    <property type="project" value="UniProtKB-SubCell"/>
</dbReference>
<feature type="domain" description="RagB/SusD" evidence="6">
    <location>
        <begin position="380"/>
        <end position="599"/>
    </location>
</feature>
<dbReference type="EMBL" id="FOPP01000004">
    <property type="protein sequence ID" value="SFH00149.1"/>
    <property type="molecule type" value="Genomic_DNA"/>
</dbReference>
<evidence type="ECO:0000256" key="2">
    <source>
        <dbReference type="ARBA" id="ARBA00006275"/>
    </source>
</evidence>
<dbReference type="RefSeq" id="WP_090992997.1">
    <property type="nucleotide sequence ID" value="NZ_FOPP01000004.1"/>
</dbReference>
<protein>
    <submittedName>
        <fullName evidence="8">Starch-binding associating with outer membrane</fullName>
    </submittedName>
</protein>
<evidence type="ECO:0000256" key="1">
    <source>
        <dbReference type="ARBA" id="ARBA00004442"/>
    </source>
</evidence>
<evidence type="ECO:0000313" key="8">
    <source>
        <dbReference type="EMBL" id="SFH00149.1"/>
    </source>
</evidence>
<dbReference type="Gene3D" id="1.25.40.390">
    <property type="match status" value="1"/>
</dbReference>
<dbReference type="STRING" id="414048.SAMN04489864_10424"/>
<evidence type="ECO:0000256" key="3">
    <source>
        <dbReference type="ARBA" id="ARBA00022729"/>
    </source>
</evidence>
<dbReference type="Proteomes" id="UP000199666">
    <property type="component" value="Unassembled WGS sequence"/>
</dbReference>
<dbReference type="InterPro" id="IPR011990">
    <property type="entry name" value="TPR-like_helical_dom_sf"/>
</dbReference>